<dbReference type="InterPro" id="IPR003661">
    <property type="entry name" value="HisK_dim/P_dom"/>
</dbReference>
<proteinExistence type="predicted"/>
<dbReference type="InterPro" id="IPR000014">
    <property type="entry name" value="PAS"/>
</dbReference>
<evidence type="ECO:0000313" key="7">
    <source>
        <dbReference type="EMBL" id="NDY97135.1"/>
    </source>
</evidence>
<sequence length="406" mass="43807">MTKHPESDQARLESAFAAFNQLSEQLSGAYRDLEQRAAGLAEELARSRREKERQRAEKERLAERLAALLDSLPGGVVVLDRSGAIRQSNAPAREWLGRALDGSRWDEVLAETDLDLSDDGSELTVAGRTQLTVARSRVADRGETIILLTDVTEQRRLAAELDQNRRLAAMGEMAARLAHQVRTPLSAALLYADHLTTRELDTEQRERFGERLLGRLRDLERMTRDMLGFVRGGCRQSDPVALADLLGRLDETLAGTVPEGSRLKIDHGGVRGVIQGDAQALLGALCNLVENAWNAGGPGVAVTVQLRLSGASAVEIWVIDDGPGVPDELAGRLFEPFVSGRPGGTGLGLAVAASVAEAHGGNLRLSESSRHSSRQSSKQASSPGARFVLRLPLVGRRVEQASEAMA</sequence>
<dbReference type="InterPro" id="IPR004358">
    <property type="entry name" value="Sig_transdc_His_kin-like_C"/>
</dbReference>
<dbReference type="CDD" id="cd00082">
    <property type="entry name" value="HisKA"/>
    <property type="match status" value="1"/>
</dbReference>
<evidence type="ECO:0000256" key="1">
    <source>
        <dbReference type="ARBA" id="ARBA00000085"/>
    </source>
</evidence>
<dbReference type="InterPro" id="IPR036097">
    <property type="entry name" value="HisK_dim/P_sf"/>
</dbReference>
<dbReference type="InterPro" id="IPR035965">
    <property type="entry name" value="PAS-like_dom_sf"/>
</dbReference>
<dbReference type="SMART" id="SM00387">
    <property type="entry name" value="HATPase_c"/>
    <property type="match status" value="1"/>
</dbReference>
<dbReference type="Pfam" id="PF00512">
    <property type="entry name" value="HisKA"/>
    <property type="match status" value="1"/>
</dbReference>
<dbReference type="PRINTS" id="PR00344">
    <property type="entry name" value="BCTRLSENSOR"/>
</dbReference>
<dbReference type="PROSITE" id="PS50109">
    <property type="entry name" value="HIS_KIN"/>
    <property type="match status" value="1"/>
</dbReference>
<dbReference type="CDD" id="cd00075">
    <property type="entry name" value="HATPase"/>
    <property type="match status" value="1"/>
</dbReference>
<evidence type="ECO:0000256" key="3">
    <source>
        <dbReference type="ARBA" id="ARBA00022553"/>
    </source>
</evidence>
<name>A0A845VB57_9GAMM</name>
<dbReference type="Gene3D" id="3.30.450.20">
    <property type="entry name" value="PAS domain"/>
    <property type="match status" value="1"/>
</dbReference>
<dbReference type="PANTHER" id="PTHR43065:SF29">
    <property type="entry name" value="SENSOR PROTEIN KINASE FLES"/>
    <property type="match status" value="1"/>
</dbReference>
<evidence type="ECO:0000313" key="8">
    <source>
        <dbReference type="Proteomes" id="UP000484885"/>
    </source>
</evidence>
<dbReference type="SUPFAM" id="SSF55874">
    <property type="entry name" value="ATPase domain of HSP90 chaperone/DNA topoisomerase II/histidine kinase"/>
    <property type="match status" value="1"/>
</dbReference>
<dbReference type="RefSeq" id="WP_164212499.1">
    <property type="nucleotide sequence ID" value="NZ_JAAGSC010000044.1"/>
</dbReference>
<dbReference type="Pfam" id="PF02518">
    <property type="entry name" value="HATPase_c"/>
    <property type="match status" value="1"/>
</dbReference>
<evidence type="ECO:0000256" key="4">
    <source>
        <dbReference type="SAM" id="Coils"/>
    </source>
</evidence>
<comment type="caution">
    <text evidence="7">The sequence shown here is derived from an EMBL/GenBank/DDBJ whole genome shotgun (WGS) entry which is preliminary data.</text>
</comment>
<dbReference type="EC" id="2.7.13.3" evidence="2"/>
<dbReference type="Pfam" id="PF13188">
    <property type="entry name" value="PAS_8"/>
    <property type="match status" value="1"/>
</dbReference>
<keyword evidence="4" id="KW-0175">Coiled coil</keyword>
<evidence type="ECO:0000256" key="5">
    <source>
        <dbReference type="SAM" id="MobiDB-lite"/>
    </source>
</evidence>
<keyword evidence="3" id="KW-0597">Phosphoprotein</keyword>
<dbReference type="AlphaFoldDB" id="A0A845VB57"/>
<dbReference type="PANTHER" id="PTHR43065">
    <property type="entry name" value="SENSOR HISTIDINE KINASE"/>
    <property type="match status" value="1"/>
</dbReference>
<gene>
    <name evidence="7" type="ORF">G3I74_15535</name>
</gene>
<dbReference type="InterPro" id="IPR036890">
    <property type="entry name" value="HATPase_C_sf"/>
</dbReference>
<dbReference type="Gene3D" id="1.10.287.130">
    <property type="match status" value="1"/>
</dbReference>
<reference evidence="7 8" key="1">
    <citation type="submission" date="2020-02" db="EMBL/GenBank/DDBJ databases">
        <authorList>
            <person name="Zhang X.-Y."/>
        </authorList>
    </citation>
    <scope>NUCLEOTIDE SEQUENCE [LARGE SCALE GENOMIC DNA]</scope>
    <source>
        <strain evidence="7 8">C33</strain>
    </source>
</reference>
<feature type="region of interest" description="Disordered" evidence="5">
    <location>
        <begin position="363"/>
        <end position="383"/>
    </location>
</feature>
<organism evidence="7 8">
    <name type="scientific">Wenzhouxiangella limi</name>
    <dbReference type="NCBI Taxonomy" id="2707351"/>
    <lineage>
        <taxon>Bacteria</taxon>
        <taxon>Pseudomonadati</taxon>
        <taxon>Pseudomonadota</taxon>
        <taxon>Gammaproteobacteria</taxon>
        <taxon>Chromatiales</taxon>
        <taxon>Wenzhouxiangellaceae</taxon>
        <taxon>Wenzhouxiangella</taxon>
    </lineage>
</organism>
<dbReference type="Proteomes" id="UP000484885">
    <property type="component" value="Unassembled WGS sequence"/>
</dbReference>
<keyword evidence="7" id="KW-0808">Transferase</keyword>
<evidence type="ECO:0000259" key="6">
    <source>
        <dbReference type="PROSITE" id="PS50109"/>
    </source>
</evidence>
<dbReference type="SMART" id="SM00091">
    <property type="entry name" value="PAS"/>
    <property type="match status" value="1"/>
</dbReference>
<dbReference type="EMBL" id="JAAGSC010000044">
    <property type="protein sequence ID" value="NDY97135.1"/>
    <property type="molecule type" value="Genomic_DNA"/>
</dbReference>
<feature type="coiled-coil region" evidence="4">
    <location>
        <begin position="23"/>
        <end position="71"/>
    </location>
</feature>
<feature type="domain" description="Histidine kinase" evidence="6">
    <location>
        <begin position="176"/>
        <end position="395"/>
    </location>
</feature>
<dbReference type="SUPFAM" id="SSF55785">
    <property type="entry name" value="PYP-like sensor domain (PAS domain)"/>
    <property type="match status" value="1"/>
</dbReference>
<dbReference type="SMART" id="SM00388">
    <property type="entry name" value="HisKA"/>
    <property type="match status" value="1"/>
</dbReference>
<accession>A0A845VB57</accession>
<protein>
    <recommendedName>
        <fullName evidence="2">histidine kinase</fullName>
        <ecNumber evidence="2">2.7.13.3</ecNumber>
    </recommendedName>
</protein>
<keyword evidence="7" id="KW-0418">Kinase</keyword>
<dbReference type="InterPro" id="IPR003594">
    <property type="entry name" value="HATPase_dom"/>
</dbReference>
<dbReference type="Gene3D" id="3.30.565.10">
    <property type="entry name" value="Histidine kinase-like ATPase, C-terminal domain"/>
    <property type="match status" value="1"/>
</dbReference>
<dbReference type="GO" id="GO:0000155">
    <property type="term" value="F:phosphorelay sensor kinase activity"/>
    <property type="evidence" value="ECO:0007669"/>
    <property type="project" value="InterPro"/>
</dbReference>
<comment type="catalytic activity">
    <reaction evidence="1">
        <text>ATP + protein L-histidine = ADP + protein N-phospho-L-histidine.</text>
        <dbReference type="EC" id="2.7.13.3"/>
    </reaction>
</comment>
<dbReference type="SUPFAM" id="SSF47384">
    <property type="entry name" value="Homodimeric domain of signal transducing histidine kinase"/>
    <property type="match status" value="1"/>
</dbReference>
<dbReference type="InterPro" id="IPR005467">
    <property type="entry name" value="His_kinase_dom"/>
</dbReference>
<evidence type="ECO:0000256" key="2">
    <source>
        <dbReference type="ARBA" id="ARBA00012438"/>
    </source>
</evidence>
<keyword evidence="8" id="KW-1185">Reference proteome</keyword>